<evidence type="ECO:0000313" key="2">
    <source>
        <dbReference type="Proteomes" id="UP000199387"/>
    </source>
</evidence>
<dbReference type="AlphaFoldDB" id="A0A1G6NVI8"/>
<reference evidence="1 2" key="1">
    <citation type="submission" date="2016-10" db="EMBL/GenBank/DDBJ databases">
        <authorList>
            <person name="de Groot N.N."/>
        </authorList>
    </citation>
    <scope>NUCLEOTIDE SEQUENCE [LARGE SCALE GENOMIC DNA]</scope>
    <source>
        <strain evidence="1 2">DSM 45514</strain>
    </source>
</reference>
<gene>
    <name evidence="1" type="ORF">SAMN04488112_11465</name>
</gene>
<evidence type="ECO:0000313" key="1">
    <source>
        <dbReference type="EMBL" id="SDC71942.1"/>
    </source>
</evidence>
<dbReference type="EMBL" id="FMZA01000014">
    <property type="protein sequence ID" value="SDC71942.1"/>
    <property type="molecule type" value="Genomic_DNA"/>
</dbReference>
<proteinExistence type="predicted"/>
<sequence>MWWIAIRLHDGFTNVLQYPGGNYQGIDRNIFGLMGIGSVQVELRGRDWPEEQRNVDPDRVCCYVLRMGVGCGRELEDIEPNRADSISQRGGSIDGSE</sequence>
<name>A0A1G6NVI8_9BACL</name>
<dbReference type="Proteomes" id="UP000199387">
    <property type="component" value="Unassembled WGS sequence"/>
</dbReference>
<keyword evidence="2" id="KW-1185">Reference proteome</keyword>
<dbReference type="RefSeq" id="WP_091571001.1">
    <property type="nucleotide sequence ID" value="NZ_FMZA01000014.1"/>
</dbReference>
<organism evidence="1 2">
    <name type="scientific">Melghirimyces thermohalophilus</name>
    <dbReference type="NCBI Taxonomy" id="1236220"/>
    <lineage>
        <taxon>Bacteria</taxon>
        <taxon>Bacillati</taxon>
        <taxon>Bacillota</taxon>
        <taxon>Bacilli</taxon>
        <taxon>Bacillales</taxon>
        <taxon>Thermoactinomycetaceae</taxon>
        <taxon>Melghirimyces</taxon>
    </lineage>
</organism>
<protein>
    <submittedName>
        <fullName evidence="1">Uncharacterized protein</fullName>
    </submittedName>
</protein>
<dbReference type="OrthoDB" id="9758209at2"/>
<accession>A0A1G6NVI8</accession>